<organism evidence="5 6">
    <name type="scientific">Pusillibacter faecalis</name>
    <dbReference type="NCBI Taxonomy" id="2714358"/>
    <lineage>
        <taxon>Bacteria</taxon>
        <taxon>Bacillati</taxon>
        <taxon>Bacillota</taxon>
        <taxon>Clostridia</taxon>
        <taxon>Eubacteriales</taxon>
        <taxon>Oscillospiraceae</taxon>
        <taxon>Pusillibacter</taxon>
    </lineage>
</organism>
<dbReference type="Proteomes" id="UP000679848">
    <property type="component" value="Chromosome"/>
</dbReference>
<keyword evidence="2" id="KW-1283">Bacterial microcompartment</keyword>
<evidence type="ECO:0000256" key="1">
    <source>
        <dbReference type="ARBA" id="ARBA00024322"/>
    </source>
</evidence>
<dbReference type="GO" id="GO:0031469">
    <property type="term" value="C:bacterial microcompartment"/>
    <property type="evidence" value="ECO:0007669"/>
    <property type="project" value="UniProtKB-SubCell"/>
</dbReference>
<accession>A0A810QIH3</accession>
<reference evidence="5" key="1">
    <citation type="submission" date="2020-09" db="EMBL/GenBank/DDBJ databases">
        <title>New species isolated from human feces.</title>
        <authorList>
            <person name="Kitahara M."/>
            <person name="Shigeno Y."/>
            <person name="Shime M."/>
            <person name="Matsumoto Y."/>
            <person name="Nakamura S."/>
            <person name="Motooka D."/>
            <person name="Fukuoka S."/>
            <person name="Nishikawa H."/>
            <person name="Benno Y."/>
        </authorList>
    </citation>
    <scope>NUCLEOTIDE SEQUENCE</scope>
    <source>
        <strain evidence="5">MM59</strain>
    </source>
</reference>
<dbReference type="SUPFAM" id="SSF143414">
    <property type="entry name" value="CcmK-like"/>
    <property type="match status" value="1"/>
</dbReference>
<dbReference type="RefSeq" id="WP_213543069.1">
    <property type="nucleotide sequence ID" value="NZ_AP023420.1"/>
</dbReference>
<dbReference type="Pfam" id="PF00936">
    <property type="entry name" value="BMC"/>
    <property type="match status" value="1"/>
</dbReference>
<feature type="domain" description="BMC" evidence="4">
    <location>
        <begin position="3"/>
        <end position="87"/>
    </location>
</feature>
<dbReference type="PANTHER" id="PTHR33941">
    <property type="entry name" value="PROPANEDIOL UTILIZATION PROTEIN PDUA"/>
    <property type="match status" value="1"/>
</dbReference>
<sequence length="90" mass="9319">MYSLGFIETMGYVPAFQVADTMAKAADVEIVKKVWVGAGLVTIVIKGEISAIHTALDAGAAAANQTGCLEACLAVAHPAKSLVRMIGIEE</sequence>
<evidence type="ECO:0000256" key="2">
    <source>
        <dbReference type="ARBA" id="ARBA00024446"/>
    </source>
</evidence>
<evidence type="ECO:0000256" key="3">
    <source>
        <dbReference type="PROSITE-ProRule" id="PRU01278"/>
    </source>
</evidence>
<name>A0A810QIH3_9FIRM</name>
<dbReference type="SMART" id="SM00877">
    <property type="entry name" value="BMC"/>
    <property type="match status" value="1"/>
</dbReference>
<dbReference type="KEGG" id="pfaa:MM59RIKEN_15820"/>
<evidence type="ECO:0000313" key="6">
    <source>
        <dbReference type="Proteomes" id="UP000679848"/>
    </source>
</evidence>
<comment type="subcellular location">
    <subcellularLocation>
        <location evidence="1">Bacterial microcompartment</location>
    </subcellularLocation>
</comment>
<comment type="similarity">
    <text evidence="3">Belongs to the bacterial microcompartments protein family.</text>
</comment>
<keyword evidence="6" id="KW-1185">Reference proteome</keyword>
<evidence type="ECO:0000259" key="4">
    <source>
        <dbReference type="PROSITE" id="PS51930"/>
    </source>
</evidence>
<dbReference type="InterPro" id="IPR050575">
    <property type="entry name" value="BMC_shell"/>
</dbReference>
<dbReference type="PANTHER" id="PTHR33941:SF11">
    <property type="entry name" value="BACTERIAL MICROCOMPARTMENT SHELL PROTEIN PDUJ"/>
    <property type="match status" value="1"/>
</dbReference>
<dbReference type="Gene3D" id="3.30.70.1710">
    <property type="match status" value="1"/>
</dbReference>
<evidence type="ECO:0000313" key="5">
    <source>
        <dbReference type="EMBL" id="BCK84263.1"/>
    </source>
</evidence>
<dbReference type="InterPro" id="IPR037233">
    <property type="entry name" value="CcmK-like_sf"/>
</dbReference>
<dbReference type="AlphaFoldDB" id="A0A810QIH3"/>
<gene>
    <name evidence="5" type="ORF">MM59RIKEN_15820</name>
</gene>
<dbReference type="PROSITE" id="PS51930">
    <property type="entry name" value="BMC_2"/>
    <property type="match status" value="1"/>
</dbReference>
<proteinExistence type="inferred from homology"/>
<protein>
    <submittedName>
        <fullName evidence="5">Carboxysome shell protein</fullName>
    </submittedName>
</protein>
<dbReference type="EMBL" id="AP023420">
    <property type="protein sequence ID" value="BCK84263.1"/>
    <property type="molecule type" value="Genomic_DNA"/>
</dbReference>
<dbReference type="InterPro" id="IPR000249">
    <property type="entry name" value="BMC_dom"/>
</dbReference>
<dbReference type="InterPro" id="IPR044872">
    <property type="entry name" value="CcmK/CsoS1_BMC"/>
</dbReference>
<dbReference type="CDD" id="cd07045">
    <property type="entry name" value="BMC_CcmK_like"/>
    <property type="match status" value="1"/>
</dbReference>